<dbReference type="EMBL" id="JAKRVX010000001">
    <property type="protein sequence ID" value="MCL9815777.1"/>
    <property type="molecule type" value="Genomic_DNA"/>
</dbReference>
<dbReference type="GO" id="GO:0012505">
    <property type="term" value="C:endomembrane system"/>
    <property type="evidence" value="ECO:0007669"/>
    <property type="project" value="UniProtKB-SubCell"/>
</dbReference>
<feature type="transmembrane region" description="Helical" evidence="7">
    <location>
        <begin position="168"/>
        <end position="193"/>
    </location>
</feature>
<feature type="transmembrane region" description="Helical" evidence="7">
    <location>
        <begin position="108"/>
        <end position="127"/>
    </location>
</feature>
<feature type="transmembrane region" description="Helical" evidence="7">
    <location>
        <begin position="404"/>
        <end position="432"/>
    </location>
</feature>
<sequence>MGITDTLSNYFNVQERGSDFSTELIAGLTTFLTMSYIIVVNPAILSAAIDVGENTFQLLAVVTIIASIVAMLVMAFYADLPFGLAPGMGLNAFFVVVVLELGIPWQTALAAVFIEGILFILLTAIGAREYVIKLFPEPVKLSVAAGIGLFLALIGLEQMRIITETVSINPVIATDPVAILAVIGILLTFALWARGVRGAIVVGILLTSVAAYIASAVGITAREGGGEQGLVDTATFAPGFDGVTYDLASYDITPLAGAFIEGFQNIEALTFALVIFTFFFVDFFDTAGTLTGLGQAADMTDESGDLEDIDKPLMADAVGTTVGGALGTSTVTTYIESAAGIGEGGRTGLTALFVALFFLIALAVVPLLSVIPSFAPYVALVVVAVMMLRNVVEIAWDDVTHAVPAGLTIMIMPLTSSIAYGIAAGILAYPIVSLAAGRTDQIHPFQWVMALACVGYFAVRFGALA</sequence>
<dbReference type="Proteomes" id="UP001203207">
    <property type="component" value="Unassembled WGS sequence"/>
</dbReference>
<evidence type="ECO:0000256" key="6">
    <source>
        <dbReference type="ARBA" id="ARBA00023136"/>
    </source>
</evidence>
<dbReference type="InterPro" id="IPR045018">
    <property type="entry name" value="Azg-like"/>
</dbReference>
<proteinExistence type="inferred from homology"/>
<feature type="transmembrane region" description="Helical" evidence="7">
    <location>
        <begin position="349"/>
        <end position="368"/>
    </location>
</feature>
<feature type="transmembrane region" description="Helical" evidence="7">
    <location>
        <begin position="199"/>
        <end position="219"/>
    </location>
</feature>
<dbReference type="AlphaFoldDB" id="A0AAE3FUE7"/>
<evidence type="ECO:0000256" key="4">
    <source>
        <dbReference type="ARBA" id="ARBA00022692"/>
    </source>
</evidence>
<evidence type="ECO:0000313" key="8">
    <source>
        <dbReference type="EMBL" id="MCL9815777.1"/>
    </source>
</evidence>
<keyword evidence="4 7" id="KW-0812">Transmembrane</keyword>
<feature type="transmembrane region" description="Helical" evidence="7">
    <location>
        <begin position="139"/>
        <end position="156"/>
    </location>
</feature>
<protein>
    <submittedName>
        <fullName evidence="8">NCS2 family permease</fullName>
    </submittedName>
</protein>
<dbReference type="Pfam" id="PF00860">
    <property type="entry name" value="Xan_ur_permease"/>
    <property type="match status" value="1"/>
</dbReference>
<feature type="transmembrane region" description="Helical" evidence="7">
    <location>
        <begin position="444"/>
        <end position="463"/>
    </location>
</feature>
<evidence type="ECO:0000256" key="1">
    <source>
        <dbReference type="ARBA" id="ARBA00004127"/>
    </source>
</evidence>
<feature type="transmembrane region" description="Helical" evidence="7">
    <location>
        <begin position="24"/>
        <end position="44"/>
    </location>
</feature>
<organism evidence="8 9">
    <name type="scientific">Natronocalculus amylovorans</name>
    <dbReference type="NCBI Taxonomy" id="2917812"/>
    <lineage>
        <taxon>Archaea</taxon>
        <taxon>Methanobacteriati</taxon>
        <taxon>Methanobacteriota</taxon>
        <taxon>Stenosarchaea group</taxon>
        <taxon>Halobacteria</taxon>
        <taxon>Halobacteriales</taxon>
        <taxon>Haloferacaceae</taxon>
        <taxon>Natronocalculus</taxon>
    </lineage>
</organism>
<dbReference type="GO" id="GO:0005345">
    <property type="term" value="F:purine nucleobase transmembrane transporter activity"/>
    <property type="evidence" value="ECO:0007669"/>
    <property type="project" value="TreeGrafter"/>
</dbReference>
<keyword evidence="5 7" id="KW-1133">Transmembrane helix</keyword>
<name>A0AAE3FUE7_9EURY</name>
<keyword evidence="9" id="KW-1185">Reference proteome</keyword>
<evidence type="ECO:0000256" key="2">
    <source>
        <dbReference type="ARBA" id="ARBA00005697"/>
    </source>
</evidence>
<dbReference type="GO" id="GO:0005886">
    <property type="term" value="C:plasma membrane"/>
    <property type="evidence" value="ECO:0007669"/>
    <property type="project" value="TreeGrafter"/>
</dbReference>
<keyword evidence="3" id="KW-0813">Transport</keyword>
<evidence type="ECO:0000256" key="3">
    <source>
        <dbReference type="ARBA" id="ARBA00022448"/>
    </source>
</evidence>
<evidence type="ECO:0000256" key="7">
    <source>
        <dbReference type="SAM" id="Phobius"/>
    </source>
</evidence>
<comment type="subcellular location">
    <subcellularLocation>
        <location evidence="1">Endomembrane system</location>
        <topology evidence="1">Multi-pass membrane protein</topology>
    </subcellularLocation>
</comment>
<dbReference type="RefSeq" id="WP_174652697.1">
    <property type="nucleotide sequence ID" value="NZ_JAKRVX010000001.1"/>
</dbReference>
<evidence type="ECO:0000313" key="9">
    <source>
        <dbReference type="Proteomes" id="UP001203207"/>
    </source>
</evidence>
<reference evidence="8" key="2">
    <citation type="submission" date="2022-02" db="EMBL/GenBank/DDBJ databases">
        <authorList>
            <person name="Elcheninov A.G."/>
            <person name="Sorokin D.Y."/>
            <person name="Kublanov I.V."/>
        </authorList>
    </citation>
    <scope>NUCLEOTIDE SEQUENCE</scope>
    <source>
        <strain evidence="8">AArc-St2</strain>
    </source>
</reference>
<feature type="transmembrane region" description="Helical" evidence="7">
    <location>
        <begin position="374"/>
        <end position="392"/>
    </location>
</feature>
<comment type="similarity">
    <text evidence="2">Belongs to the nucleobase:cation symporter-2 (NCS2) (TC 2.A.40) family. Azg-like subfamily.</text>
</comment>
<evidence type="ECO:0000256" key="5">
    <source>
        <dbReference type="ARBA" id="ARBA00022989"/>
    </source>
</evidence>
<dbReference type="InterPro" id="IPR006043">
    <property type="entry name" value="NCS2"/>
</dbReference>
<keyword evidence="6 7" id="KW-0472">Membrane</keyword>
<gene>
    <name evidence="8" type="ORF">AArcSt2_02370</name>
</gene>
<comment type="caution">
    <text evidence="8">The sequence shown here is derived from an EMBL/GenBank/DDBJ whole genome shotgun (WGS) entry which is preliminary data.</text>
</comment>
<reference evidence="8" key="1">
    <citation type="journal article" date="2022" name="Syst. Appl. Microbiol.">
        <title>Natronocalculus amylovorans gen. nov., sp. nov., and Natranaeroarchaeum aerophilus sp. nov., dominant culturable amylolytic natronoarchaea from hypersaline soda lakes in southwestern Siberia.</title>
        <authorList>
            <person name="Sorokin D.Y."/>
            <person name="Elcheninov A.G."/>
            <person name="Khizhniak T.V."/>
            <person name="Koenen M."/>
            <person name="Bale N.J."/>
            <person name="Damste J.S.S."/>
            <person name="Kublanov I.V."/>
        </authorList>
    </citation>
    <scope>NUCLEOTIDE SEQUENCE</scope>
    <source>
        <strain evidence="8">AArc-St2</strain>
    </source>
</reference>
<dbReference type="PANTHER" id="PTHR43337:SF1">
    <property type="entry name" value="XANTHINE_URACIL PERMEASE C887.17-RELATED"/>
    <property type="match status" value="1"/>
</dbReference>
<accession>A0AAE3FUE7</accession>
<feature type="transmembrane region" description="Helical" evidence="7">
    <location>
        <begin position="56"/>
        <end position="78"/>
    </location>
</feature>
<dbReference type="PANTHER" id="PTHR43337">
    <property type="entry name" value="XANTHINE/URACIL PERMEASE C887.17-RELATED"/>
    <property type="match status" value="1"/>
</dbReference>